<dbReference type="GO" id="GO:0046872">
    <property type="term" value="F:metal ion binding"/>
    <property type="evidence" value="ECO:0007669"/>
    <property type="project" value="InterPro"/>
</dbReference>
<gene>
    <name evidence="3" type="ORF">CLV72_102449</name>
</gene>
<dbReference type="EMBL" id="PVZC01000002">
    <property type="protein sequence ID" value="PRY00817.1"/>
    <property type="molecule type" value="Genomic_DNA"/>
</dbReference>
<proteinExistence type="inferred from homology"/>
<dbReference type="AlphaFoldDB" id="A0A2T0QAE3"/>
<organism evidence="3 4">
    <name type="scientific">Allonocardiopsis opalescens</name>
    <dbReference type="NCBI Taxonomy" id="1144618"/>
    <lineage>
        <taxon>Bacteria</taxon>
        <taxon>Bacillati</taxon>
        <taxon>Actinomycetota</taxon>
        <taxon>Actinomycetes</taxon>
        <taxon>Streptosporangiales</taxon>
        <taxon>Allonocardiopsis</taxon>
    </lineage>
</organism>
<evidence type="ECO:0000259" key="2">
    <source>
        <dbReference type="Pfam" id="PF00080"/>
    </source>
</evidence>
<accession>A0A2T0QAE3</accession>
<evidence type="ECO:0000313" key="3">
    <source>
        <dbReference type="EMBL" id="PRY00817.1"/>
    </source>
</evidence>
<dbReference type="InterPro" id="IPR036423">
    <property type="entry name" value="SOD-like_Cu/Zn_dom_sf"/>
</dbReference>
<sequence>MSNPLAEAVAALLGTVFVIAPGGLAASSSVTSMNSTFGLYGPGRIAVSYDESVPVGARGAVRVTSSGNGGTAVNLTVHGLEPNREYGAHVHTERCGPDPADAGPHYQNEVDPVQPSVDPAYANPSNEIWLDFTTDHTGHDSAHAAVNWTFREDEAHSVVIHEHHTATGHGVAGTAGARLGCLTFSMS</sequence>
<name>A0A2T0QAE3_9ACTN</name>
<comment type="similarity">
    <text evidence="1">Belongs to the Cu-Zn superoxide dismutase family.</text>
</comment>
<protein>
    <submittedName>
        <fullName evidence="3">Cu-Zn family superoxide dismutase</fullName>
    </submittedName>
</protein>
<evidence type="ECO:0000256" key="1">
    <source>
        <dbReference type="ARBA" id="ARBA00010457"/>
    </source>
</evidence>
<dbReference type="OrthoDB" id="3297424at2"/>
<feature type="domain" description="Superoxide dismutase copper/zinc binding" evidence="2">
    <location>
        <begin position="58"/>
        <end position="181"/>
    </location>
</feature>
<dbReference type="GO" id="GO:0006801">
    <property type="term" value="P:superoxide metabolic process"/>
    <property type="evidence" value="ECO:0007669"/>
    <property type="project" value="InterPro"/>
</dbReference>
<reference evidence="3 4" key="1">
    <citation type="submission" date="2018-03" db="EMBL/GenBank/DDBJ databases">
        <title>Genomic Encyclopedia of Archaeal and Bacterial Type Strains, Phase II (KMG-II): from individual species to whole genera.</title>
        <authorList>
            <person name="Goeker M."/>
        </authorList>
    </citation>
    <scope>NUCLEOTIDE SEQUENCE [LARGE SCALE GENOMIC DNA]</scope>
    <source>
        <strain evidence="3 4">DSM 45601</strain>
    </source>
</reference>
<dbReference type="Pfam" id="PF00080">
    <property type="entry name" value="Sod_Cu"/>
    <property type="match status" value="1"/>
</dbReference>
<dbReference type="RefSeq" id="WP_106242895.1">
    <property type="nucleotide sequence ID" value="NZ_PVZC01000002.1"/>
</dbReference>
<dbReference type="InterPro" id="IPR001424">
    <property type="entry name" value="SOD_Cu_Zn_dom"/>
</dbReference>
<comment type="caution">
    <text evidence="3">The sequence shown here is derived from an EMBL/GenBank/DDBJ whole genome shotgun (WGS) entry which is preliminary data.</text>
</comment>
<dbReference type="SUPFAM" id="SSF49329">
    <property type="entry name" value="Cu,Zn superoxide dismutase-like"/>
    <property type="match status" value="1"/>
</dbReference>
<dbReference type="Proteomes" id="UP000237846">
    <property type="component" value="Unassembled WGS sequence"/>
</dbReference>
<evidence type="ECO:0000313" key="4">
    <source>
        <dbReference type="Proteomes" id="UP000237846"/>
    </source>
</evidence>
<keyword evidence="4" id="KW-1185">Reference proteome</keyword>
<dbReference type="Gene3D" id="2.60.40.200">
    <property type="entry name" value="Superoxide dismutase, copper/zinc binding domain"/>
    <property type="match status" value="1"/>
</dbReference>